<dbReference type="KEGG" id="knv:Pan216_01670"/>
<dbReference type="Proteomes" id="UP000317093">
    <property type="component" value="Chromosome"/>
</dbReference>
<reference evidence="1 2" key="1">
    <citation type="submission" date="2019-02" db="EMBL/GenBank/DDBJ databases">
        <title>Deep-cultivation of Planctomycetes and their phenomic and genomic characterization uncovers novel biology.</title>
        <authorList>
            <person name="Wiegand S."/>
            <person name="Jogler M."/>
            <person name="Boedeker C."/>
            <person name="Pinto D."/>
            <person name="Vollmers J."/>
            <person name="Rivas-Marin E."/>
            <person name="Kohn T."/>
            <person name="Peeters S.H."/>
            <person name="Heuer A."/>
            <person name="Rast P."/>
            <person name="Oberbeckmann S."/>
            <person name="Bunk B."/>
            <person name="Jeske O."/>
            <person name="Meyerdierks A."/>
            <person name="Storesund J.E."/>
            <person name="Kallscheuer N."/>
            <person name="Luecker S."/>
            <person name="Lage O.M."/>
            <person name="Pohl T."/>
            <person name="Merkel B.J."/>
            <person name="Hornburger P."/>
            <person name="Mueller R.-W."/>
            <person name="Bruemmer F."/>
            <person name="Labrenz M."/>
            <person name="Spormann A.M."/>
            <person name="Op den Camp H."/>
            <person name="Overmann J."/>
            <person name="Amann R."/>
            <person name="Jetten M.S.M."/>
            <person name="Mascher T."/>
            <person name="Medema M.H."/>
            <person name="Devos D.P."/>
            <person name="Kaster A.-K."/>
            <person name="Ovreas L."/>
            <person name="Rohde M."/>
            <person name="Galperin M.Y."/>
            <person name="Jogler C."/>
        </authorList>
    </citation>
    <scope>NUCLEOTIDE SEQUENCE [LARGE SCALE GENOMIC DNA]</scope>
    <source>
        <strain evidence="1 2">Pan216</strain>
    </source>
</reference>
<organism evidence="1 2">
    <name type="scientific">Kolteria novifilia</name>
    <dbReference type="NCBI Taxonomy" id="2527975"/>
    <lineage>
        <taxon>Bacteria</taxon>
        <taxon>Pseudomonadati</taxon>
        <taxon>Planctomycetota</taxon>
        <taxon>Planctomycetia</taxon>
        <taxon>Kolteriales</taxon>
        <taxon>Kolteriaceae</taxon>
        <taxon>Kolteria</taxon>
    </lineage>
</organism>
<dbReference type="AlphaFoldDB" id="A0A518AX82"/>
<proteinExistence type="predicted"/>
<dbReference type="EMBL" id="CP036279">
    <property type="protein sequence ID" value="QDU59339.1"/>
    <property type="molecule type" value="Genomic_DNA"/>
</dbReference>
<sequence>MELVDRLQDFVGAEVVIDCASPYAIVGTLVAATSHYVELRDADMHDLRDSATSRENYVVKAARHGVAANRKQLIFRIEELVGVSRLKDVIVG</sequence>
<keyword evidence="2" id="KW-1185">Reference proteome</keyword>
<evidence type="ECO:0000313" key="1">
    <source>
        <dbReference type="EMBL" id="QDU59339.1"/>
    </source>
</evidence>
<protein>
    <submittedName>
        <fullName evidence="1">Uncharacterized protein</fullName>
    </submittedName>
</protein>
<evidence type="ECO:0000313" key="2">
    <source>
        <dbReference type="Proteomes" id="UP000317093"/>
    </source>
</evidence>
<gene>
    <name evidence="1" type="ORF">Pan216_01670</name>
</gene>
<name>A0A518AX82_9BACT</name>
<accession>A0A518AX82</accession>